<dbReference type="EMBL" id="VZPE01000014">
    <property type="protein sequence ID" value="KAB0566126.1"/>
    <property type="molecule type" value="Genomic_DNA"/>
</dbReference>
<dbReference type="GO" id="GO:0003723">
    <property type="term" value="F:RNA binding"/>
    <property type="evidence" value="ECO:0007669"/>
    <property type="project" value="UniProtKB-KW"/>
</dbReference>
<dbReference type="RefSeq" id="WP_128094911.1">
    <property type="nucleotide sequence ID" value="NZ_JBHEEN010000016.1"/>
</dbReference>
<dbReference type="InterPro" id="IPR036442">
    <property type="entry name" value="ProQ/FinO_sf"/>
</dbReference>
<comment type="caution">
    <text evidence="3">The sequence shown here is derived from an EMBL/GenBank/DDBJ whole genome shotgun (WGS) entry which is preliminary data.</text>
</comment>
<evidence type="ECO:0000313" key="3">
    <source>
        <dbReference type="EMBL" id="KAB0566126.1"/>
    </source>
</evidence>
<sequence length="155" mass="16869">MNIKTTDVSKATVATEKDLRKSMAIKSLLVQSLGVLPTEIGDPIRPVTIGFFQQVCPLLKPDASVTALRRAIGAYVHSKRYYLSCSKADAMRHDPDGNPSERVSEADRVNAAERLSTLGQQTKKVPTSTIVLSAQSEARSKRDLIRASLLGRTCS</sequence>
<dbReference type="Gene3D" id="1.10.1710.10">
    <property type="entry name" value="ProQ/FinO domain"/>
    <property type="match status" value="1"/>
</dbReference>
<name>A0A643EU10_9HYPH</name>
<dbReference type="SUPFAM" id="SSF48657">
    <property type="entry name" value="FinO-like"/>
    <property type="match status" value="1"/>
</dbReference>
<organism evidence="3">
    <name type="scientific">Brucella pituitosa</name>
    <dbReference type="NCBI Taxonomy" id="571256"/>
    <lineage>
        <taxon>Bacteria</taxon>
        <taxon>Pseudomonadati</taxon>
        <taxon>Pseudomonadota</taxon>
        <taxon>Alphaproteobacteria</taxon>
        <taxon>Hyphomicrobiales</taxon>
        <taxon>Brucellaceae</taxon>
        <taxon>Brucella/Ochrobactrum group</taxon>
        <taxon>Brucella</taxon>
    </lineage>
</organism>
<dbReference type="InterPro" id="IPR016103">
    <property type="entry name" value="ProQ/FinO"/>
</dbReference>
<dbReference type="Pfam" id="PF04352">
    <property type="entry name" value="ProQ"/>
    <property type="match status" value="1"/>
</dbReference>
<reference evidence="3" key="1">
    <citation type="submission" date="2019-09" db="EMBL/GenBank/DDBJ databases">
        <title>Draft genome sequences of 48 bacterial type strains from the CCUG.</title>
        <authorList>
            <person name="Tunovic T."/>
            <person name="Pineiro-Iglesias B."/>
            <person name="Unosson C."/>
            <person name="Inganas E."/>
            <person name="Ohlen M."/>
            <person name="Cardew S."/>
            <person name="Jensie-Markopoulos S."/>
            <person name="Salva-Serra F."/>
            <person name="Jaen-Luchoro D."/>
            <person name="Karlsson R."/>
            <person name="Svensson-Stadler L."/>
            <person name="Chun J."/>
            <person name="Moore E."/>
        </authorList>
    </citation>
    <scope>NUCLEOTIDE SEQUENCE</scope>
    <source>
        <strain evidence="3">CCUG 50899</strain>
    </source>
</reference>
<feature type="domain" description="ProQ/FinO" evidence="2">
    <location>
        <begin position="20"/>
        <end position="141"/>
    </location>
</feature>
<proteinExistence type="predicted"/>
<gene>
    <name evidence="3" type="ORF">F7Q93_22040</name>
</gene>
<evidence type="ECO:0000256" key="1">
    <source>
        <dbReference type="ARBA" id="ARBA00022884"/>
    </source>
</evidence>
<dbReference type="AlphaFoldDB" id="A0A643EU10"/>
<protein>
    <submittedName>
        <fullName evidence="3">ProQ/FINO family protein</fullName>
    </submittedName>
</protein>
<evidence type="ECO:0000259" key="2">
    <source>
        <dbReference type="SMART" id="SM00945"/>
    </source>
</evidence>
<accession>A0A643EU10</accession>
<keyword evidence="1" id="KW-0694">RNA-binding</keyword>
<dbReference type="SMART" id="SM00945">
    <property type="entry name" value="ProQ"/>
    <property type="match status" value="1"/>
</dbReference>